<dbReference type="Proteomes" id="UP000198601">
    <property type="component" value="Unassembled WGS sequence"/>
</dbReference>
<keyword evidence="1" id="KW-0732">Signal</keyword>
<dbReference type="EMBL" id="FMTT01000044">
    <property type="protein sequence ID" value="SCW77139.1"/>
    <property type="molecule type" value="Genomic_DNA"/>
</dbReference>
<reference evidence="4" key="1">
    <citation type="submission" date="2016-10" db="EMBL/GenBank/DDBJ databases">
        <authorList>
            <person name="Varghese N."/>
            <person name="Submissions S."/>
        </authorList>
    </citation>
    <scope>NUCLEOTIDE SEQUENCE [LARGE SCALE GENOMIC DNA]</scope>
    <source>
        <strain evidence="4">CGMCC 1.8946</strain>
    </source>
</reference>
<accession>A0A1G4T9B7</accession>
<gene>
    <name evidence="3" type="ORF">SAMN04487970_10442</name>
</gene>
<evidence type="ECO:0000256" key="1">
    <source>
        <dbReference type="SAM" id="SignalP"/>
    </source>
</evidence>
<dbReference type="AlphaFoldDB" id="A0A1G4T9B7"/>
<dbReference type="InterPro" id="IPR039564">
    <property type="entry name" value="Peptidase_C39-like"/>
</dbReference>
<dbReference type="Gene3D" id="3.90.70.10">
    <property type="entry name" value="Cysteine proteinases"/>
    <property type="match status" value="1"/>
</dbReference>
<evidence type="ECO:0000259" key="2">
    <source>
        <dbReference type="Pfam" id="PF13529"/>
    </source>
</evidence>
<keyword evidence="4" id="KW-1185">Reference proteome</keyword>
<protein>
    <submittedName>
        <fullName evidence="3">Peptidase_C39 like family protein</fullName>
    </submittedName>
</protein>
<proteinExistence type="predicted"/>
<sequence>MAKVKNVSFLKVCAVSLFALSVSPVHAFAAGTGDNPAFTPDIKSPKQIQAEAIKEKELATYKLNRASFLAAGSQKEIAVPSFKQETSYWCGPATTKQVLHFFNGSSLSQQDYAKQLGTTKDGTDFSKVDDVLNANQSKTTYIYKSFNDNEFSDWKNTLEIDINASYPTVLDLKITPQNMPKYTAEVEGHILNASGYDYVYGSAPEIRLTDPFDQGNRGVTLGNVWHPMDGVWNANQAHFRKAILW</sequence>
<evidence type="ECO:0000313" key="3">
    <source>
        <dbReference type="EMBL" id="SCW77139.1"/>
    </source>
</evidence>
<feature type="chain" id="PRO_5038619969" evidence="1">
    <location>
        <begin position="28"/>
        <end position="245"/>
    </location>
</feature>
<feature type="domain" description="Peptidase C39-like" evidence="2">
    <location>
        <begin position="78"/>
        <end position="200"/>
    </location>
</feature>
<evidence type="ECO:0000313" key="4">
    <source>
        <dbReference type="Proteomes" id="UP000198601"/>
    </source>
</evidence>
<dbReference type="RefSeq" id="WP_217266771.1">
    <property type="nucleotide sequence ID" value="NZ_FMTT01000044.1"/>
</dbReference>
<name>A0A1G4T9B7_9BACL</name>
<organism evidence="3 4">
    <name type="scientific">Paenibacillus tianmuensis</name>
    <dbReference type="NCBI Taxonomy" id="624147"/>
    <lineage>
        <taxon>Bacteria</taxon>
        <taxon>Bacillati</taxon>
        <taxon>Bacillota</taxon>
        <taxon>Bacilli</taxon>
        <taxon>Bacillales</taxon>
        <taxon>Paenibacillaceae</taxon>
        <taxon>Paenibacillus</taxon>
    </lineage>
</organism>
<feature type="signal peptide" evidence="1">
    <location>
        <begin position="1"/>
        <end position="27"/>
    </location>
</feature>
<dbReference type="Pfam" id="PF13529">
    <property type="entry name" value="Peptidase_C39_2"/>
    <property type="match status" value="1"/>
</dbReference>